<organism evidence="2 3">
    <name type="scientific">Aspergillus cavernicola</name>
    <dbReference type="NCBI Taxonomy" id="176166"/>
    <lineage>
        <taxon>Eukaryota</taxon>
        <taxon>Fungi</taxon>
        <taxon>Dikarya</taxon>
        <taxon>Ascomycota</taxon>
        <taxon>Pezizomycotina</taxon>
        <taxon>Eurotiomycetes</taxon>
        <taxon>Eurotiomycetidae</taxon>
        <taxon>Eurotiales</taxon>
        <taxon>Aspergillaceae</taxon>
        <taxon>Aspergillus</taxon>
        <taxon>Aspergillus subgen. Nidulantes</taxon>
    </lineage>
</organism>
<comment type="caution">
    <text evidence="2">The sequence shown here is derived from an EMBL/GenBank/DDBJ whole genome shotgun (WGS) entry which is preliminary data.</text>
</comment>
<sequence length="430" mass="48060">MGDHYQYSGFHATFPGPDHLPMTPEVQLYSPDDANALSTMQNAMMGYIPDSAVKGYLPVLPWRYPPPPASGLAHWSPASPYDESIRSISPQTDCQSSRCMSSLSYDDATSCASGFESSPSPSSTYHEPMSMALYEQEPVSATEPAQPMLLNSPVFVAYPIQYASPTSSPSEPPKSPRKAPSTRKESTRNRVQKRSKAPKKTPARPKARIEPATTSKSTPKKSTDRRFECCFSRYGCTSTFPNKNEWKRHVSSQHIQAGFYRCDIGRCSLNNISPRATSQSPSSPSSPSSPCSSSSPSSQPPAILVNDFNRKDLFIQHQRRMHAPWITTKTRKNNVPQEEQNAFESSLEEVSKRCWKQLRLPPTLSQCGFCPMEFRGQNAWKERMEHVARHLDNADPGPEREDVPLREWAVDQGILVAVNGEWRLASLCRK</sequence>
<dbReference type="EMBL" id="JBFXLS010000092">
    <property type="protein sequence ID" value="KAL2817430.1"/>
    <property type="molecule type" value="Genomic_DNA"/>
</dbReference>
<dbReference type="Proteomes" id="UP001610335">
    <property type="component" value="Unassembled WGS sequence"/>
</dbReference>
<feature type="compositionally biased region" description="Basic residues" evidence="1">
    <location>
        <begin position="190"/>
        <end position="206"/>
    </location>
</feature>
<feature type="region of interest" description="Disordered" evidence="1">
    <location>
        <begin position="273"/>
        <end position="303"/>
    </location>
</feature>
<dbReference type="PANTHER" id="PTHR23225">
    <property type="entry name" value="ZINC FINGER PROTEIN"/>
    <property type="match status" value="1"/>
</dbReference>
<dbReference type="PANTHER" id="PTHR23225:SF2">
    <property type="entry name" value="AT09679P-RELATED"/>
    <property type="match status" value="1"/>
</dbReference>
<dbReference type="InterPro" id="IPR039970">
    <property type="entry name" value="TF_Grauzone"/>
</dbReference>
<gene>
    <name evidence="2" type="ORF">BDW59DRAFT_152625</name>
</gene>
<reference evidence="2 3" key="1">
    <citation type="submission" date="2024-07" db="EMBL/GenBank/DDBJ databases">
        <title>Section-level genome sequencing and comparative genomics of Aspergillus sections Usti and Cavernicolus.</title>
        <authorList>
            <consortium name="Lawrence Berkeley National Laboratory"/>
            <person name="Nybo J.L."/>
            <person name="Vesth T.C."/>
            <person name="Theobald S."/>
            <person name="Frisvad J.C."/>
            <person name="Larsen T.O."/>
            <person name="Kjaerboelling I."/>
            <person name="Rothschild-Mancinelli K."/>
            <person name="Lyhne E.K."/>
            <person name="Kogle M.E."/>
            <person name="Barry K."/>
            <person name="Clum A."/>
            <person name="Na H."/>
            <person name="Ledsgaard L."/>
            <person name="Lin J."/>
            <person name="Lipzen A."/>
            <person name="Kuo A."/>
            <person name="Riley R."/>
            <person name="Mondo S."/>
            <person name="LaButti K."/>
            <person name="Haridas S."/>
            <person name="Pangalinan J."/>
            <person name="Salamov A.A."/>
            <person name="Simmons B.A."/>
            <person name="Magnuson J.K."/>
            <person name="Chen J."/>
            <person name="Drula E."/>
            <person name="Henrissat B."/>
            <person name="Wiebenga A."/>
            <person name="Lubbers R.J."/>
            <person name="Gomes A.C."/>
            <person name="Makela M.R."/>
            <person name="Stajich J."/>
            <person name="Grigoriev I.V."/>
            <person name="Mortensen U.H."/>
            <person name="De vries R.P."/>
            <person name="Baker S.E."/>
            <person name="Andersen M.R."/>
        </authorList>
    </citation>
    <scope>NUCLEOTIDE SEQUENCE [LARGE SCALE GENOMIC DNA]</scope>
    <source>
        <strain evidence="2 3">CBS 600.67</strain>
    </source>
</reference>
<feature type="compositionally biased region" description="Low complexity" evidence="1">
    <location>
        <begin position="278"/>
        <end position="301"/>
    </location>
</feature>
<feature type="region of interest" description="Disordered" evidence="1">
    <location>
        <begin position="163"/>
        <end position="222"/>
    </location>
</feature>
<proteinExistence type="predicted"/>
<evidence type="ECO:0000313" key="3">
    <source>
        <dbReference type="Proteomes" id="UP001610335"/>
    </source>
</evidence>
<evidence type="ECO:0008006" key="4">
    <source>
        <dbReference type="Google" id="ProtNLM"/>
    </source>
</evidence>
<evidence type="ECO:0000256" key="1">
    <source>
        <dbReference type="SAM" id="MobiDB-lite"/>
    </source>
</evidence>
<name>A0ABR4HPL8_9EURO</name>
<keyword evidence="3" id="KW-1185">Reference proteome</keyword>
<protein>
    <recommendedName>
        <fullName evidence="4">C2H2 finger domain protein</fullName>
    </recommendedName>
</protein>
<accession>A0ABR4HPL8</accession>
<evidence type="ECO:0000313" key="2">
    <source>
        <dbReference type="EMBL" id="KAL2817430.1"/>
    </source>
</evidence>